<sequence>MAIAARALRRLPLHLAPSLVRPSALYPQPPSSRLPVPDPLRSPTASCASSPSTPTVGAARWLA</sequence>
<evidence type="ECO:0000313" key="3">
    <source>
        <dbReference type="Proteomes" id="UP001054889"/>
    </source>
</evidence>
<evidence type="ECO:0000313" key="2">
    <source>
        <dbReference type="EMBL" id="GJM99237.1"/>
    </source>
</evidence>
<keyword evidence="3" id="KW-1185">Reference proteome</keyword>
<comment type="caution">
    <text evidence="2">The sequence shown here is derived from an EMBL/GenBank/DDBJ whole genome shotgun (WGS) entry which is preliminary data.</text>
</comment>
<organism evidence="2 3">
    <name type="scientific">Eleusine coracana subsp. coracana</name>
    <dbReference type="NCBI Taxonomy" id="191504"/>
    <lineage>
        <taxon>Eukaryota</taxon>
        <taxon>Viridiplantae</taxon>
        <taxon>Streptophyta</taxon>
        <taxon>Embryophyta</taxon>
        <taxon>Tracheophyta</taxon>
        <taxon>Spermatophyta</taxon>
        <taxon>Magnoliopsida</taxon>
        <taxon>Liliopsida</taxon>
        <taxon>Poales</taxon>
        <taxon>Poaceae</taxon>
        <taxon>PACMAD clade</taxon>
        <taxon>Chloridoideae</taxon>
        <taxon>Cynodonteae</taxon>
        <taxon>Eleusininae</taxon>
        <taxon>Eleusine</taxon>
    </lineage>
</organism>
<dbReference type="AlphaFoldDB" id="A0AAV5CMA4"/>
<feature type="compositionally biased region" description="Low complexity" evidence="1">
    <location>
        <begin position="42"/>
        <end position="55"/>
    </location>
</feature>
<proteinExistence type="predicted"/>
<evidence type="ECO:0000256" key="1">
    <source>
        <dbReference type="SAM" id="MobiDB-lite"/>
    </source>
</evidence>
<dbReference type="Proteomes" id="UP001054889">
    <property type="component" value="Unassembled WGS sequence"/>
</dbReference>
<dbReference type="EMBL" id="BQKI01000007">
    <property type="protein sequence ID" value="GJM99237.1"/>
    <property type="molecule type" value="Genomic_DNA"/>
</dbReference>
<accession>A0AAV5CMA4</accession>
<gene>
    <name evidence="2" type="primary">ga16321</name>
    <name evidence="2" type="ORF">PR202_ga16321</name>
</gene>
<protein>
    <submittedName>
        <fullName evidence="2">Uncharacterized protein</fullName>
    </submittedName>
</protein>
<feature type="region of interest" description="Disordered" evidence="1">
    <location>
        <begin position="22"/>
        <end position="63"/>
    </location>
</feature>
<feature type="compositionally biased region" description="Pro residues" evidence="1">
    <location>
        <begin position="27"/>
        <end position="40"/>
    </location>
</feature>
<reference evidence="2" key="1">
    <citation type="journal article" date="2018" name="DNA Res.">
        <title>Multiple hybrid de novo genome assembly of finger millet, an orphan allotetraploid crop.</title>
        <authorList>
            <person name="Hatakeyama M."/>
            <person name="Aluri S."/>
            <person name="Balachadran M.T."/>
            <person name="Sivarajan S.R."/>
            <person name="Patrignani A."/>
            <person name="Gruter S."/>
            <person name="Poveda L."/>
            <person name="Shimizu-Inatsugi R."/>
            <person name="Baeten J."/>
            <person name="Francoijs K.J."/>
            <person name="Nataraja K.N."/>
            <person name="Reddy Y.A.N."/>
            <person name="Phadnis S."/>
            <person name="Ravikumar R.L."/>
            <person name="Schlapbach R."/>
            <person name="Sreeman S.M."/>
            <person name="Shimizu K.K."/>
        </authorList>
    </citation>
    <scope>NUCLEOTIDE SEQUENCE</scope>
</reference>
<reference evidence="2" key="2">
    <citation type="submission" date="2021-12" db="EMBL/GenBank/DDBJ databases">
        <title>Resequencing data analysis of finger millet.</title>
        <authorList>
            <person name="Hatakeyama M."/>
            <person name="Aluri S."/>
            <person name="Balachadran M.T."/>
            <person name="Sivarajan S.R."/>
            <person name="Poveda L."/>
            <person name="Shimizu-Inatsugi R."/>
            <person name="Schlapbach R."/>
            <person name="Sreeman S.M."/>
            <person name="Shimizu K.K."/>
        </authorList>
    </citation>
    <scope>NUCLEOTIDE SEQUENCE</scope>
</reference>
<name>A0AAV5CMA4_ELECO</name>